<dbReference type="Gene3D" id="3.30.2360.10">
    <property type="entry name" value="Glyceraldehyde-3-phosphate dehydrogenase-like domain"/>
    <property type="match status" value="1"/>
</dbReference>
<evidence type="ECO:0000313" key="2">
    <source>
        <dbReference type="Proteomes" id="UP000313359"/>
    </source>
</evidence>
<keyword evidence="2" id="KW-1185">Reference proteome</keyword>
<proteinExistence type="predicted"/>
<sequence length="59" mass="6263">QDSLLATPLILGLRAPDARQVPRRVGEQGLQAALPVLSVLSYMLKAPLARLGTDVVNSL</sequence>
<evidence type="ECO:0000313" key="1">
    <source>
        <dbReference type="EMBL" id="RPD52367.1"/>
    </source>
</evidence>
<accession>A0A5C2RPJ4</accession>
<name>A0A5C2RPJ4_9APHY</name>
<feature type="non-terminal residue" evidence="1">
    <location>
        <position position="59"/>
    </location>
</feature>
<reference evidence="1" key="1">
    <citation type="journal article" date="2018" name="Genome Biol. Evol.">
        <title>Genomics and development of Lentinus tigrinus, a white-rot wood-decaying mushroom with dimorphic fruiting bodies.</title>
        <authorList>
            <person name="Wu B."/>
            <person name="Xu Z."/>
            <person name="Knudson A."/>
            <person name="Carlson A."/>
            <person name="Chen N."/>
            <person name="Kovaka S."/>
            <person name="LaButti K."/>
            <person name="Lipzen A."/>
            <person name="Pennachio C."/>
            <person name="Riley R."/>
            <person name="Schakwitz W."/>
            <person name="Umezawa K."/>
            <person name="Ohm R.A."/>
            <person name="Grigoriev I.V."/>
            <person name="Nagy L.G."/>
            <person name="Gibbons J."/>
            <person name="Hibbett D."/>
        </authorList>
    </citation>
    <scope>NUCLEOTIDE SEQUENCE [LARGE SCALE GENOMIC DNA]</scope>
    <source>
        <strain evidence="1">ALCF2SS1-6</strain>
    </source>
</reference>
<protein>
    <submittedName>
        <fullName evidence="1">Uncharacterized protein</fullName>
    </submittedName>
</protein>
<dbReference type="AlphaFoldDB" id="A0A5C2RPJ4"/>
<dbReference type="Proteomes" id="UP000313359">
    <property type="component" value="Unassembled WGS sequence"/>
</dbReference>
<dbReference type="InterPro" id="IPR036291">
    <property type="entry name" value="NAD(P)-bd_dom_sf"/>
</dbReference>
<dbReference type="SUPFAM" id="SSF51735">
    <property type="entry name" value="NAD(P)-binding Rossmann-fold domains"/>
    <property type="match status" value="1"/>
</dbReference>
<dbReference type="OrthoDB" id="2887at2759"/>
<feature type="non-terminal residue" evidence="1">
    <location>
        <position position="1"/>
    </location>
</feature>
<organism evidence="1 2">
    <name type="scientific">Lentinus tigrinus ALCF2SS1-6</name>
    <dbReference type="NCBI Taxonomy" id="1328759"/>
    <lineage>
        <taxon>Eukaryota</taxon>
        <taxon>Fungi</taxon>
        <taxon>Dikarya</taxon>
        <taxon>Basidiomycota</taxon>
        <taxon>Agaricomycotina</taxon>
        <taxon>Agaricomycetes</taxon>
        <taxon>Polyporales</taxon>
        <taxon>Polyporaceae</taxon>
        <taxon>Lentinus</taxon>
    </lineage>
</organism>
<gene>
    <name evidence="1" type="ORF">L227DRAFT_466148</name>
</gene>
<dbReference type="EMBL" id="ML122368">
    <property type="protein sequence ID" value="RPD52367.1"/>
    <property type="molecule type" value="Genomic_DNA"/>
</dbReference>